<evidence type="ECO:0000313" key="2">
    <source>
        <dbReference type="Proteomes" id="UP000242682"/>
    </source>
</evidence>
<reference evidence="1 2" key="1">
    <citation type="submission" date="2018-03" db="EMBL/GenBank/DDBJ databases">
        <title>Genomic Encyclopedia of Type Strains, Phase III (KMG-III): the genomes of soil and plant-associated and newly described type strains.</title>
        <authorList>
            <person name="Whitman W."/>
        </authorList>
    </citation>
    <scope>NUCLEOTIDE SEQUENCE [LARGE SCALE GENOMIC DNA]</scope>
    <source>
        <strain evidence="1 2">CGMCC 1.12259</strain>
    </source>
</reference>
<organism evidence="1 2">
    <name type="scientific">Planomicrobium soli</name>
    <dbReference type="NCBI Taxonomy" id="1176648"/>
    <lineage>
        <taxon>Bacteria</taxon>
        <taxon>Bacillati</taxon>
        <taxon>Bacillota</taxon>
        <taxon>Bacilli</taxon>
        <taxon>Bacillales</taxon>
        <taxon>Caryophanaceae</taxon>
        <taxon>Planomicrobium</taxon>
    </lineage>
</organism>
<dbReference type="AlphaFoldDB" id="A0A2P8GQV8"/>
<proteinExistence type="predicted"/>
<comment type="caution">
    <text evidence="1">The sequence shown here is derived from an EMBL/GenBank/DDBJ whole genome shotgun (WGS) entry which is preliminary data.</text>
</comment>
<accession>A0A2P8GQV8</accession>
<protein>
    <submittedName>
        <fullName evidence="1">Uncharacterized protein</fullName>
    </submittedName>
</protein>
<dbReference type="EMBL" id="PYAT01000007">
    <property type="protein sequence ID" value="PSL36350.1"/>
    <property type="molecule type" value="Genomic_DNA"/>
</dbReference>
<sequence>MGWMIIVVLAYLPIFYRIHRRISFLENEVERLKKEL</sequence>
<evidence type="ECO:0000313" key="1">
    <source>
        <dbReference type="EMBL" id="PSL36350.1"/>
    </source>
</evidence>
<keyword evidence="2" id="KW-1185">Reference proteome</keyword>
<name>A0A2P8GQV8_9BACL</name>
<gene>
    <name evidence="1" type="ORF">B0H99_107171</name>
</gene>
<dbReference type="Proteomes" id="UP000242682">
    <property type="component" value="Unassembled WGS sequence"/>
</dbReference>